<accession>A0ABD5ELR2</accession>
<evidence type="ECO:0000313" key="1">
    <source>
        <dbReference type="EMBL" id="MDT0435617.1"/>
    </source>
</evidence>
<dbReference type="EMBL" id="JAVRES010000004">
    <property type="protein sequence ID" value="MDT0435617.1"/>
    <property type="molecule type" value="Genomic_DNA"/>
</dbReference>
<dbReference type="AlphaFoldDB" id="A0ABD5ELR2"/>
<organism evidence="1 2">
    <name type="scientific">Streptomyces doudnae</name>
    <dbReference type="NCBI Taxonomy" id="3075536"/>
    <lineage>
        <taxon>Bacteria</taxon>
        <taxon>Bacillati</taxon>
        <taxon>Actinomycetota</taxon>
        <taxon>Actinomycetes</taxon>
        <taxon>Kitasatosporales</taxon>
        <taxon>Streptomycetaceae</taxon>
        <taxon>Streptomyces</taxon>
    </lineage>
</organism>
<proteinExistence type="predicted"/>
<sequence>MQTIDRDSREYIGAEVTVTSQGQPYNPTVDVVEFAFTAVGGRPTTWYTGGWDGTNPIPGTNTYRAQVLVGPGSPGPVLSRGRYAVFIRITDTPEQPVIPLGQLTVT</sequence>
<gene>
    <name evidence="1" type="ORF">RM877_13075</name>
</gene>
<protein>
    <submittedName>
        <fullName evidence="1">Uncharacterized protein</fullName>
    </submittedName>
</protein>
<name>A0ABD5ELR2_9ACTN</name>
<dbReference type="RefSeq" id="WP_093824343.1">
    <property type="nucleotide sequence ID" value="NZ_JAVRES010000004.1"/>
</dbReference>
<reference evidence="2" key="1">
    <citation type="submission" date="2023-07" db="EMBL/GenBank/DDBJ databases">
        <title>30 novel species of actinomycetes from the DSMZ collection.</title>
        <authorList>
            <person name="Nouioui I."/>
        </authorList>
    </citation>
    <scope>NUCLEOTIDE SEQUENCE [LARGE SCALE GENOMIC DNA]</scope>
    <source>
        <strain evidence="2">DSM 41981</strain>
    </source>
</reference>
<dbReference type="Proteomes" id="UP001183535">
    <property type="component" value="Unassembled WGS sequence"/>
</dbReference>
<evidence type="ECO:0000313" key="2">
    <source>
        <dbReference type="Proteomes" id="UP001183535"/>
    </source>
</evidence>
<keyword evidence="2" id="KW-1185">Reference proteome</keyword>
<comment type="caution">
    <text evidence="1">The sequence shown here is derived from an EMBL/GenBank/DDBJ whole genome shotgun (WGS) entry which is preliminary data.</text>
</comment>